<proteinExistence type="predicted"/>
<dbReference type="Proteomes" id="UP000325113">
    <property type="component" value="Unassembled WGS sequence"/>
</dbReference>
<dbReference type="EMBL" id="VLTM01000032">
    <property type="protein sequence ID" value="KAA0161775.1"/>
    <property type="molecule type" value="Genomic_DNA"/>
</dbReference>
<protein>
    <submittedName>
        <fullName evidence="2">Uncharacterized protein</fullName>
    </submittedName>
</protein>
<evidence type="ECO:0000313" key="2">
    <source>
        <dbReference type="EMBL" id="KAA0161775.1"/>
    </source>
</evidence>
<name>A0A5A8D996_CAFRO</name>
<sequence length="171" mass="17242">MSGPASHPAFPAAPTWSVAELREESPAPLDAATLRHVAGLSRLQVDAESEAGRKLCEQMGAILATARKVANAAEGTGTASADRQPCMPASRAGAGAETLAGFEGKSDWPAADSEEARVLGQADVAAGSAGLRPDMAPSAALGRDALLEAAPASRPPYFAVPKVLGDVAEEG</sequence>
<feature type="region of interest" description="Disordered" evidence="1">
    <location>
        <begin position="71"/>
        <end position="98"/>
    </location>
</feature>
<organism evidence="2 3">
    <name type="scientific">Cafeteria roenbergensis</name>
    <name type="common">Marine flagellate</name>
    <dbReference type="NCBI Taxonomy" id="33653"/>
    <lineage>
        <taxon>Eukaryota</taxon>
        <taxon>Sar</taxon>
        <taxon>Stramenopiles</taxon>
        <taxon>Bigyra</taxon>
        <taxon>Opalozoa</taxon>
        <taxon>Bicosoecida</taxon>
        <taxon>Cafeteriaceae</taxon>
        <taxon>Cafeteria</taxon>
    </lineage>
</organism>
<dbReference type="AlphaFoldDB" id="A0A5A8D996"/>
<gene>
    <name evidence="2" type="ORF">FNF31_03561</name>
</gene>
<accession>A0A5A8D996</accession>
<evidence type="ECO:0000256" key="1">
    <source>
        <dbReference type="SAM" id="MobiDB-lite"/>
    </source>
</evidence>
<comment type="caution">
    <text evidence="2">The sequence shown here is derived from an EMBL/GenBank/DDBJ whole genome shotgun (WGS) entry which is preliminary data.</text>
</comment>
<evidence type="ECO:0000313" key="3">
    <source>
        <dbReference type="Proteomes" id="UP000325113"/>
    </source>
</evidence>
<reference evidence="2 3" key="1">
    <citation type="submission" date="2019-07" db="EMBL/GenBank/DDBJ databases">
        <title>Genomes of Cafeteria roenbergensis.</title>
        <authorList>
            <person name="Fischer M.G."/>
            <person name="Hackl T."/>
            <person name="Roman M."/>
        </authorList>
    </citation>
    <scope>NUCLEOTIDE SEQUENCE [LARGE SCALE GENOMIC DNA]</scope>
    <source>
        <strain evidence="2 3">Cflag</strain>
    </source>
</reference>